<evidence type="ECO:0000256" key="1">
    <source>
        <dbReference type="SAM" id="MobiDB-lite"/>
    </source>
</evidence>
<evidence type="ECO:0000313" key="2">
    <source>
        <dbReference type="EMBL" id="AIF15582.1"/>
    </source>
</evidence>
<feature type="compositionally biased region" description="Basic residues" evidence="1">
    <location>
        <begin position="1"/>
        <end position="30"/>
    </location>
</feature>
<organism evidence="2">
    <name type="scientific">uncultured marine thaumarchaeote KM3_70_F01</name>
    <dbReference type="NCBI Taxonomy" id="1456255"/>
    <lineage>
        <taxon>Archaea</taxon>
        <taxon>Nitrososphaerota</taxon>
        <taxon>environmental samples</taxon>
    </lineage>
</organism>
<protein>
    <submittedName>
        <fullName evidence="2">Uncharacterized protein</fullName>
    </submittedName>
</protein>
<feature type="region of interest" description="Disordered" evidence="1">
    <location>
        <begin position="1"/>
        <end position="35"/>
    </location>
</feature>
<name>A0A075HMC1_9ARCH</name>
<dbReference type="AlphaFoldDB" id="A0A075HMC1"/>
<proteinExistence type="predicted"/>
<accession>A0A075HMC1</accession>
<reference evidence="2" key="1">
    <citation type="journal article" date="2014" name="Genome Biol. Evol.">
        <title>Pangenome evidence for extensive interdomain horizontal transfer affecting lineage core and shell genes in uncultured planktonic thaumarchaeota and euryarchaeota.</title>
        <authorList>
            <person name="Deschamps P."/>
            <person name="Zivanovic Y."/>
            <person name="Moreira D."/>
            <person name="Rodriguez-Valera F."/>
            <person name="Lopez-Garcia P."/>
        </authorList>
    </citation>
    <scope>NUCLEOTIDE SEQUENCE</scope>
</reference>
<sequence length="74" mass="8318">MVVKKKNTKTVKKVTKSKTGKKTAKSKKKSKKDDTNTDFGIVIVDDDLTIDKEAELEERKAFLEEARSQEASSD</sequence>
<dbReference type="EMBL" id="KF901032">
    <property type="protein sequence ID" value="AIF15582.1"/>
    <property type="molecule type" value="Genomic_DNA"/>
</dbReference>